<dbReference type="InterPro" id="IPR003034">
    <property type="entry name" value="SAP_dom"/>
</dbReference>
<proteinExistence type="predicted"/>
<feature type="compositionally biased region" description="Low complexity" evidence="1">
    <location>
        <begin position="72"/>
        <end position="105"/>
    </location>
</feature>
<evidence type="ECO:0000256" key="1">
    <source>
        <dbReference type="SAM" id="MobiDB-lite"/>
    </source>
</evidence>
<feature type="region of interest" description="Disordered" evidence="1">
    <location>
        <begin position="39"/>
        <end position="175"/>
    </location>
</feature>
<dbReference type="AlphaFoldDB" id="A0A2J8A8J7"/>
<reference evidence="3 4" key="1">
    <citation type="journal article" date="2017" name="Mol. Biol. Evol.">
        <title>The 4-celled Tetrabaena socialis nuclear genome reveals the essential components for genetic control of cell number at the origin of multicellularity in the volvocine lineage.</title>
        <authorList>
            <person name="Featherston J."/>
            <person name="Arakaki Y."/>
            <person name="Hanschen E.R."/>
            <person name="Ferris P.J."/>
            <person name="Michod R.E."/>
            <person name="Olson B.J.S.C."/>
            <person name="Nozaki H."/>
            <person name="Durand P.M."/>
        </authorList>
    </citation>
    <scope>NUCLEOTIDE SEQUENCE [LARGE SCALE GENOMIC DNA]</scope>
    <source>
        <strain evidence="3 4">NIES-571</strain>
    </source>
</reference>
<organism evidence="3 4">
    <name type="scientific">Tetrabaena socialis</name>
    <dbReference type="NCBI Taxonomy" id="47790"/>
    <lineage>
        <taxon>Eukaryota</taxon>
        <taxon>Viridiplantae</taxon>
        <taxon>Chlorophyta</taxon>
        <taxon>core chlorophytes</taxon>
        <taxon>Chlorophyceae</taxon>
        <taxon>CS clade</taxon>
        <taxon>Chlamydomonadales</taxon>
        <taxon>Tetrabaenaceae</taxon>
        <taxon>Tetrabaena</taxon>
    </lineage>
</organism>
<dbReference type="PANTHER" id="PTHR47031:SF3">
    <property type="entry name" value="SAP DOMAIN-CONTAINING PROTEIN"/>
    <property type="match status" value="1"/>
</dbReference>
<feature type="compositionally biased region" description="Acidic residues" evidence="1">
    <location>
        <begin position="45"/>
        <end position="55"/>
    </location>
</feature>
<dbReference type="PANTHER" id="PTHR47031">
    <property type="entry name" value="SAP DNA-BINDING DOMAIN-CONTAINING PROTEIN"/>
    <property type="match status" value="1"/>
</dbReference>
<sequence>MKAAEVPSLKVTELKDELKKRRLSTTGTKAVLAERLLSSIKEDQGESAEDGDTAADDGGASEGPKDEGPKDGGPAAEPAAAGNEEATAAAAADAGAASTGPPSAKEPVVVAEVKPQSEQPSTEPAAAEGPTAAEAKPQASTGAPAVEEQMVAEAKPLSEGAAKPEQAQAHEEVQEEQVRTELLVVADGKLDVARHDAVLLVVAGSVAGQLQHLGSQVLEHGGQASIP</sequence>
<dbReference type="EMBL" id="PGGS01000116">
    <property type="protein sequence ID" value="PNH08783.1"/>
    <property type="molecule type" value="Genomic_DNA"/>
</dbReference>
<evidence type="ECO:0000313" key="3">
    <source>
        <dbReference type="EMBL" id="PNH08783.1"/>
    </source>
</evidence>
<name>A0A2J8A8J7_9CHLO</name>
<evidence type="ECO:0000313" key="4">
    <source>
        <dbReference type="Proteomes" id="UP000236333"/>
    </source>
</evidence>
<dbReference type="SUPFAM" id="SSF68906">
    <property type="entry name" value="SAP domain"/>
    <property type="match status" value="1"/>
</dbReference>
<dbReference type="InterPro" id="IPR036361">
    <property type="entry name" value="SAP_dom_sf"/>
</dbReference>
<comment type="caution">
    <text evidence="3">The sequence shown here is derived from an EMBL/GenBank/DDBJ whole genome shotgun (WGS) entry which is preliminary data.</text>
</comment>
<gene>
    <name evidence="3" type="ORF">TSOC_004632</name>
</gene>
<evidence type="ECO:0000259" key="2">
    <source>
        <dbReference type="PROSITE" id="PS50800"/>
    </source>
</evidence>
<keyword evidence="4" id="KW-1185">Reference proteome</keyword>
<accession>A0A2J8A8J7</accession>
<feature type="compositionally biased region" description="Low complexity" evidence="1">
    <location>
        <begin position="122"/>
        <end position="135"/>
    </location>
</feature>
<dbReference type="Pfam" id="PF02037">
    <property type="entry name" value="SAP"/>
    <property type="match status" value="1"/>
</dbReference>
<dbReference type="Gene3D" id="1.10.720.30">
    <property type="entry name" value="SAP domain"/>
    <property type="match status" value="1"/>
</dbReference>
<dbReference type="SMART" id="SM00513">
    <property type="entry name" value="SAP"/>
    <property type="match status" value="1"/>
</dbReference>
<protein>
    <recommendedName>
        <fullName evidence="2">SAP domain-containing protein</fullName>
    </recommendedName>
</protein>
<dbReference type="OrthoDB" id="5348404at2759"/>
<dbReference type="PROSITE" id="PS50800">
    <property type="entry name" value="SAP"/>
    <property type="match status" value="1"/>
</dbReference>
<feature type="domain" description="SAP" evidence="2">
    <location>
        <begin position="6"/>
        <end position="40"/>
    </location>
</feature>
<dbReference type="Proteomes" id="UP000236333">
    <property type="component" value="Unassembled WGS sequence"/>
</dbReference>